<dbReference type="AlphaFoldDB" id="A0ABD6S0J9"/>
<dbReference type="EMBL" id="NTYF01000268">
    <property type="protein sequence ID" value="PER36572.1"/>
    <property type="molecule type" value="Genomic_DNA"/>
</dbReference>
<sequence length="70" mass="7653">MKTSDGNIYEGTADEEGEFSIPIYSQQIGNALEVIQTVNGETGTPRMVTVEETGFDSNNQEVVKKTVQVK</sequence>
<evidence type="ECO:0000313" key="2">
    <source>
        <dbReference type="Proteomes" id="UP000219897"/>
    </source>
</evidence>
<accession>A0ABD6S0J9</accession>
<reference evidence="1 2" key="1">
    <citation type="submission" date="2017-09" db="EMBL/GenBank/DDBJ databases">
        <title>Large-scale bioinformatics analysis of Bacillus genomes uncovers conserved roles of natural products in bacterial physiology.</title>
        <authorList>
            <consortium name="Agbiome Team Llc"/>
            <person name="Bleich R.M."/>
            <person name="Kirk G.J."/>
            <person name="Santa Maria K.C."/>
            <person name="Allen S.E."/>
            <person name="Farag S."/>
            <person name="Shank E.A."/>
            <person name="Bowers A."/>
        </authorList>
    </citation>
    <scope>NUCLEOTIDE SEQUENCE [LARGE SCALE GENOMIC DNA]</scope>
    <source>
        <strain evidence="1 2">AFS005140</strain>
    </source>
</reference>
<evidence type="ECO:0000313" key="1">
    <source>
        <dbReference type="EMBL" id="PER36572.1"/>
    </source>
</evidence>
<dbReference type="RefSeq" id="WP_098223985.1">
    <property type="nucleotide sequence ID" value="NZ_NTVJ01000305.1"/>
</dbReference>
<dbReference type="Proteomes" id="UP000219897">
    <property type="component" value="Unassembled WGS sequence"/>
</dbReference>
<proteinExistence type="predicted"/>
<gene>
    <name evidence="1" type="ORF">CN495_35315</name>
</gene>
<comment type="caution">
    <text evidence="1">The sequence shown here is derived from an EMBL/GenBank/DDBJ whole genome shotgun (WGS) entry which is preliminary data.</text>
</comment>
<organism evidence="1 2">
    <name type="scientific">Bacillus thuringiensis</name>
    <dbReference type="NCBI Taxonomy" id="1428"/>
    <lineage>
        <taxon>Bacteria</taxon>
        <taxon>Bacillati</taxon>
        <taxon>Bacillota</taxon>
        <taxon>Bacilli</taxon>
        <taxon>Bacillales</taxon>
        <taxon>Bacillaceae</taxon>
        <taxon>Bacillus</taxon>
        <taxon>Bacillus cereus group</taxon>
    </lineage>
</organism>
<evidence type="ECO:0008006" key="3">
    <source>
        <dbReference type="Google" id="ProtNLM"/>
    </source>
</evidence>
<protein>
    <recommendedName>
        <fullName evidence="3">Bacterial Ig domain-containing protein</fullName>
    </recommendedName>
</protein>
<name>A0ABD6S0J9_BACTU</name>